<dbReference type="EMBL" id="LCQD01000005">
    <property type="protein sequence ID" value="KKW13090.1"/>
    <property type="molecule type" value="Genomic_DNA"/>
</dbReference>
<accession>A0A0G1W3D2</accession>
<comment type="caution">
    <text evidence="1">The sequence shown here is derived from an EMBL/GenBank/DDBJ whole genome shotgun (WGS) entry which is preliminary data.</text>
</comment>
<evidence type="ECO:0000313" key="2">
    <source>
        <dbReference type="Proteomes" id="UP000034588"/>
    </source>
</evidence>
<reference evidence="1 2" key="1">
    <citation type="journal article" date="2015" name="Nature">
        <title>rRNA introns, odd ribosomes, and small enigmatic genomes across a large radiation of phyla.</title>
        <authorList>
            <person name="Brown C.T."/>
            <person name="Hug L.A."/>
            <person name="Thomas B.C."/>
            <person name="Sharon I."/>
            <person name="Castelle C.J."/>
            <person name="Singh A."/>
            <person name="Wilkins M.J."/>
            <person name="Williams K.H."/>
            <person name="Banfield J.F."/>
        </authorList>
    </citation>
    <scope>NUCLEOTIDE SEQUENCE [LARGE SCALE GENOMIC DNA]</scope>
</reference>
<proteinExistence type="predicted"/>
<protein>
    <submittedName>
        <fullName evidence="1">Uncharacterized protein</fullName>
    </submittedName>
</protein>
<dbReference type="AlphaFoldDB" id="A0A0G1W3D2"/>
<sequence>MRFDFKRYQKIIQEAREGRSLRSFILGKGENALIRFNPHPTVPEPVVVEAHWIGEGANSRKVYCAAKDPKYPDGCYACKFGASTTLSIGFNVIDTRIFHAVKDGNKWKREICRGRQKGCPQCRNGVEAQMRGAVVWEMSQKTVSIIKAFADEQEKRCECGHELEEEGWECPECGESFDGKIPETERAKCSKCNALVTPQAAYYCEGCENARPRQLQDMYIRVSRTPEGDYSLHTQDDRFCPPKKEHQLEPINLVTAMVPPPPMDQLKLMGISGNKLQALMQALHQTKQITGGFADPKEAVYEAELVNNDDEEMLL</sequence>
<organism evidence="1 2">
    <name type="scientific">Candidatus Gottesmanbacteria bacterium GW2011_GWB1_49_7</name>
    <dbReference type="NCBI Taxonomy" id="1618448"/>
    <lineage>
        <taxon>Bacteria</taxon>
        <taxon>Candidatus Gottesmaniibacteriota</taxon>
    </lineage>
</organism>
<name>A0A0G1W3D2_9BACT</name>
<gene>
    <name evidence="1" type="ORF">UY48_C0005G0046</name>
</gene>
<evidence type="ECO:0000313" key="1">
    <source>
        <dbReference type="EMBL" id="KKW13090.1"/>
    </source>
</evidence>
<dbReference type="Proteomes" id="UP000034588">
    <property type="component" value="Unassembled WGS sequence"/>
</dbReference>